<evidence type="ECO:0000313" key="3">
    <source>
        <dbReference type="Proteomes" id="UP000694523"/>
    </source>
</evidence>
<dbReference type="Proteomes" id="UP000694523">
    <property type="component" value="Unplaced"/>
</dbReference>
<reference evidence="2" key="1">
    <citation type="submission" date="2025-08" db="UniProtKB">
        <authorList>
            <consortium name="Ensembl"/>
        </authorList>
    </citation>
    <scope>IDENTIFICATION</scope>
</reference>
<sequence>MCAHNGPVTATGRGSRSRTASGSKHDSPGIVFTLENLLQIQTGRTGINAQHIWTDSASESRPALVFIHISSINNSFTHSRLSQGLVPP</sequence>
<evidence type="ECO:0000313" key="2">
    <source>
        <dbReference type="Ensembl" id="ENSNMLP00000035446.1"/>
    </source>
</evidence>
<protein>
    <submittedName>
        <fullName evidence="2">Uncharacterized protein</fullName>
    </submittedName>
</protein>
<dbReference type="Ensembl" id="ENSNMLT00000039483.1">
    <property type="protein sequence ID" value="ENSNMLP00000035446.1"/>
    <property type="gene ID" value="ENSNMLG00000022002.1"/>
</dbReference>
<feature type="compositionally biased region" description="Low complexity" evidence="1">
    <location>
        <begin position="9"/>
        <end position="22"/>
    </location>
</feature>
<organism evidence="2 3">
    <name type="scientific">Neogobius melanostomus</name>
    <name type="common">round goby</name>
    <dbReference type="NCBI Taxonomy" id="47308"/>
    <lineage>
        <taxon>Eukaryota</taxon>
        <taxon>Metazoa</taxon>
        <taxon>Chordata</taxon>
        <taxon>Craniata</taxon>
        <taxon>Vertebrata</taxon>
        <taxon>Euteleostomi</taxon>
        <taxon>Actinopterygii</taxon>
        <taxon>Neopterygii</taxon>
        <taxon>Teleostei</taxon>
        <taxon>Neoteleostei</taxon>
        <taxon>Acanthomorphata</taxon>
        <taxon>Gobiaria</taxon>
        <taxon>Gobiiformes</taxon>
        <taxon>Gobioidei</taxon>
        <taxon>Gobiidae</taxon>
        <taxon>Benthophilinae</taxon>
        <taxon>Neogobiini</taxon>
        <taxon>Neogobius</taxon>
    </lineage>
</organism>
<accession>A0A8C6UKZ0</accession>
<keyword evidence="3" id="KW-1185">Reference proteome</keyword>
<proteinExistence type="predicted"/>
<name>A0A8C6UKZ0_9GOBI</name>
<evidence type="ECO:0000256" key="1">
    <source>
        <dbReference type="SAM" id="MobiDB-lite"/>
    </source>
</evidence>
<reference evidence="2" key="2">
    <citation type="submission" date="2025-09" db="UniProtKB">
        <authorList>
            <consortium name="Ensembl"/>
        </authorList>
    </citation>
    <scope>IDENTIFICATION</scope>
</reference>
<dbReference type="AlphaFoldDB" id="A0A8C6UKZ0"/>
<feature type="region of interest" description="Disordered" evidence="1">
    <location>
        <begin position="1"/>
        <end position="28"/>
    </location>
</feature>